<dbReference type="Pfam" id="PF00202">
    <property type="entry name" value="Aminotran_3"/>
    <property type="match status" value="1"/>
</dbReference>
<evidence type="ECO:0000313" key="6">
    <source>
        <dbReference type="EMBL" id="GFM96089.1"/>
    </source>
</evidence>
<accession>A0A7J0C0P8</accession>
<dbReference type="EMBL" id="JACCCF010000001">
    <property type="protein sequence ID" value="NYE39837.1"/>
    <property type="molecule type" value="Genomic_DNA"/>
</dbReference>
<dbReference type="CDD" id="cd00610">
    <property type="entry name" value="OAT_like"/>
    <property type="match status" value="1"/>
</dbReference>
<dbReference type="InterPro" id="IPR015424">
    <property type="entry name" value="PyrdxlP-dep_Trfase"/>
</dbReference>
<sequence>MTTVLPAQTPGREEIGRLYRTRLSKGRATLGELLGGELETESQGAWVTTASGRRLLNCGGYGVLLMGARHPTVVRHVVEQLHRNPVATRVLLEPQAALAADALVAKAPPGLDRVHFACSGAEAVETAIKIARTRGKDRLIATHGGYHGKTMGALSLTGKALFQEPFRPLLPGTAHVPYGDAEALAEQLEAASGRACVVIEPVQGEAGVVIPPPGYLRTVQELCRTHDALFVLDEIQTGLGRLGAWWGADEQQLTPDVLLSGKGLGGGIMPVSAVIARAEVFAAFDRDPYLHTSTFSGMPLAMAAVRGAIEAIEEEDLITRARDLGAEILDGLRRIAQETFGDLVREVRGRGLLLGIEFTEPGPAGDLLVELIQQDVVANHSLNSHLVLRFTPPAVLSPAEVQFLLAAFERACRVQAARYVPTSEGGTAHAWR</sequence>
<dbReference type="EC" id="2.6.1.82" evidence="7"/>
<dbReference type="GO" id="GO:0030170">
    <property type="term" value="F:pyridoxal phosphate binding"/>
    <property type="evidence" value="ECO:0007669"/>
    <property type="project" value="InterPro"/>
</dbReference>
<dbReference type="InterPro" id="IPR050103">
    <property type="entry name" value="Class-III_PLP-dep_AT"/>
</dbReference>
<reference evidence="6 8" key="1">
    <citation type="submission" date="2020-05" db="EMBL/GenBank/DDBJ databases">
        <title>Whole genome shotgun sequence of Streptomyces fulvorobeus NBRC 15897.</title>
        <authorList>
            <person name="Komaki H."/>
            <person name="Tamura T."/>
        </authorList>
    </citation>
    <scope>NUCLEOTIDE SEQUENCE [LARGE SCALE GENOMIC DNA]</scope>
    <source>
        <strain evidence="6 8">NBRC 15897</strain>
    </source>
</reference>
<evidence type="ECO:0000256" key="3">
    <source>
        <dbReference type="ARBA" id="ARBA00022679"/>
    </source>
</evidence>
<keyword evidence="4 5" id="KW-0663">Pyridoxal phosphate</keyword>
<organism evidence="6 8">
    <name type="scientific">Streptomyces fulvorobeus</name>
    <dbReference type="NCBI Taxonomy" id="284028"/>
    <lineage>
        <taxon>Bacteria</taxon>
        <taxon>Bacillati</taxon>
        <taxon>Actinomycetota</taxon>
        <taxon>Actinomycetes</taxon>
        <taxon>Kitasatosporales</taxon>
        <taxon>Streptomycetaceae</taxon>
        <taxon>Streptomyces</taxon>
    </lineage>
</organism>
<evidence type="ECO:0000313" key="8">
    <source>
        <dbReference type="Proteomes" id="UP000498980"/>
    </source>
</evidence>
<dbReference type="Gene3D" id="3.40.640.10">
    <property type="entry name" value="Type I PLP-dependent aspartate aminotransferase-like (Major domain)"/>
    <property type="match status" value="1"/>
</dbReference>
<dbReference type="PROSITE" id="PS00600">
    <property type="entry name" value="AA_TRANSFER_CLASS_3"/>
    <property type="match status" value="1"/>
</dbReference>
<dbReference type="Proteomes" id="UP000530403">
    <property type="component" value="Unassembled WGS sequence"/>
</dbReference>
<protein>
    <submittedName>
        <fullName evidence="6">Putative ornithine aminotransferase</fullName>
    </submittedName>
    <submittedName>
        <fullName evidence="7">Putrescine aminotransferase</fullName>
        <ecNumber evidence="7">2.6.1.82</ecNumber>
    </submittedName>
</protein>
<evidence type="ECO:0000313" key="9">
    <source>
        <dbReference type="Proteomes" id="UP000530403"/>
    </source>
</evidence>
<dbReference type="Proteomes" id="UP000498980">
    <property type="component" value="Unassembled WGS sequence"/>
</dbReference>
<evidence type="ECO:0000256" key="1">
    <source>
        <dbReference type="ARBA" id="ARBA00001933"/>
    </source>
</evidence>
<dbReference type="PANTHER" id="PTHR11986:SF79">
    <property type="entry name" value="ACETYLORNITHINE AMINOTRANSFERASE, MITOCHONDRIAL"/>
    <property type="match status" value="1"/>
</dbReference>
<dbReference type="InterPro" id="IPR015422">
    <property type="entry name" value="PyrdxlP-dep_Trfase_small"/>
</dbReference>
<evidence type="ECO:0000256" key="5">
    <source>
        <dbReference type="RuleBase" id="RU003560"/>
    </source>
</evidence>
<dbReference type="RefSeq" id="WP_256668806.1">
    <property type="nucleotide sequence ID" value="NZ_BAAAUE010000006.1"/>
</dbReference>
<dbReference type="InterPro" id="IPR005814">
    <property type="entry name" value="Aminotrans_3"/>
</dbReference>
<keyword evidence="3 6" id="KW-0808">Transferase</keyword>
<name>A0A7J0C0P8_9ACTN</name>
<evidence type="ECO:0000256" key="4">
    <source>
        <dbReference type="ARBA" id="ARBA00022898"/>
    </source>
</evidence>
<dbReference type="AlphaFoldDB" id="A0A7J0C0P8"/>
<dbReference type="PANTHER" id="PTHR11986">
    <property type="entry name" value="AMINOTRANSFERASE CLASS III"/>
    <property type="match status" value="1"/>
</dbReference>
<dbReference type="EMBL" id="BLWC01000001">
    <property type="protein sequence ID" value="GFM96089.1"/>
    <property type="molecule type" value="Genomic_DNA"/>
</dbReference>
<comment type="caution">
    <text evidence="6">The sequence shown here is derived from an EMBL/GenBank/DDBJ whole genome shotgun (WGS) entry which is preliminary data.</text>
</comment>
<comment type="cofactor">
    <cofactor evidence="1">
        <name>pyridoxal 5'-phosphate</name>
        <dbReference type="ChEBI" id="CHEBI:597326"/>
    </cofactor>
</comment>
<dbReference type="GO" id="GO:0042802">
    <property type="term" value="F:identical protein binding"/>
    <property type="evidence" value="ECO:0007669"/>
    <property type="project" value="TreeGrafter"/>
</dbReference>
<reference evidence="7 9" key="2">
    <citation type="submission" date="2020-07" db="EMBL/GenBank/DDBJ databases">
        <title>Sequencing the genomes of 1000 actinobacteria strains.</title>
        <authorList>
            <person name="Klenk H.-P."/>
        </authorList>
    </citation>
    <scope>NUCLEOTIDE SEQUENCE [LARGE SCALE GENOMIC DNA]</scope>
    <source>
        <strain evidence="7 9">DSM 41455</strain>
    </source>
</reference>
<gene>
    <name evidence="7" type="ORF">HEB29_000848</name>
    <name evidence="6" type="ORF">Sfulv_09000</name>
</gene>
<comment type="similarity">
    <text evidence="5">Belongs to the class-III pyridoxal-phosphate-dependent aminotransferase family.</text>
</comment>
<dbReference type="SUPFAM" id="SSF53383">
    <property type="entry name" value="PLP-dependent transferases"/>
    <property type="match status" value="1"/>
</dbReference>
<keyword evidence="2 6" id="KW-0032">Aminotransferase</keyword>
<evidence type="ECO:0000256" key="2">
    <source>
        <dbReference type="ARBA" id="ARBA00022576"/>
    </source>
</evidence>
<dbReference type="Gene3D" id="3.90.1150.10">
    <property type="entry name" value="Aspartate Aminotransferase, domain 1"/>
    <property type="match status" value="1"/>
</dbReference>
<proteinExistence type="inferred from homology"/>
<dbReference type="GO" id="GO:0033094">
    <property type="term" value="F:putrescine--2-oxoglutarate transaminase activity"/>
    <property type="evidence" value="ECO:0007669"/>
    <property type="project" value="UniProtKB-EC"/>
</dbReference>
<evidence type="ECO:0000313" key="7">
    <source>
        <dbReference type="EMBL" id="NYE39837.1"/>
    </source>
</evidence>
<dbReference type="InterPro" id="IPR015421">
    <property type="entry name" value="PyrdxlP-dep_Trfase_major"/>
</dbReference>
<dbReference type="PIRSF" id="PIRSF000521">
    <property type="entry name" value="Transaminase_4ab_Lys_Orn"/>
    <property type="match status" value="1"/>
</dbReference>
<dbReference type="InterPro" id="IPR049704">
    <property type="entry name" value="Aminotrans_3_PPA_site"/>
</dbReference>
<keyword evidence="8" id="KW-1185">Reference proteome</keyword>
<dbReference type="FunFam" id="3.40.640.10:FF:000004">
    <property type="entry name" value="Acetylornithine aminotransferase"/>
    <property type="match status" value="1"/>
</dbReference>